<dbReference type="EMBL" id="FNBX01000003">
    <property type="protein sequence ID" value="SDF24649.1"/>
    <property type="molecule type" value="Genomic_DNA"/>
</dbReference>
<evidence type="ECO:0000256" key="1">
    <source>
        <dbReference type="SAM" id="Phobius"/>
    </source>
</evidence>
<accession>A0A1G7JJJ8</accession>
<sequence length="56" mass="5894">MYLIVLIVLVLSLLLGLLGSNSRLGFWGIFFASLLLTPLVGLLLVIAASGPRAGKL</sequence>
<dbReference type="RefSeq" id="WP_180365372.1">
    <property type="nucleotide sequence ID" value="NZ_FNBX01000003.1"/>
</dbReference>
<feature type="transmembrane region" description="Helical" evidence="1">
    <location>
        <begin position="29"/>
        <end position="48"/>
    </location>
</feature>
<keyword evidence="1" id="KW-0472">Membrane</keyword>
<keyword evidence="1" id="KW-1133">Transmembrane helix</keyword>
<organism evidence="2 3">
    <name type="scientific">Desulfovibrio legallii</name>
    <dbReference type="NCBI Taxonomy" id="571438"/>
    <lineage>
        <taxon>Bacteria</taxon>
        <taxon>Pseudomonadati</taxon>
        <taxon>Thermodesulfobacteriota</taxon>
        <taxon>Desulfovibrionia</taxon>
        <taxon>Desulfovibrionales</taxon>
        <taxon>Desulfovibrionaceae</taxon>
        <taxon>Desulfovibrio</taxon>
    </lineage>
</organism>
<reference evidence="3" key="1">
    <citation type="submission" date="2016-10" db="EMBL/GenBank/DDBJ databases">
        <authorList>
            <person name="Varghese N."/>
            <person name="Submissions S."/>
        </authorList>
    </citation>
    <scope>NUCLEOTIDE SEQUENCE [LARGE SCALE GENOMIC DNA]</scope>
    <source>
        <strain evidence="3">KHC7</strain>
    </source>
</reference>
<name>A0A1G7JJJ8_9BACT</name>
<dbReference type="STRING" id="571438.SAMN05192586_10322"/>
<evidence type="ECO:0000313" key="2">
    <source>
        <dbReference type="EMBL" id="SDF24649.1"/>
    </source>
</evidence>
<dbReference type="AlphaFoldDB" id="A0A1G7JJJ8"/>
<keyword evidence="3" id="KW-1185">Reference proteome</keyword>
<keyword evidence="1" id="KW-0812">Transmembrane</keyword>
<evidence type="ECO:0000313" key="3">
    <source>
        <dbReference type="Proteomes" id="UP000199355"/>
    </source>
</evidence>
<proteinExistence type="predicted"/>
<dbReference type="Proteomes" id="UP000199355">
    <property type="component" value="Unassembled WGS sequence"/>
</dbReference>
<gene>
    <name evidence="2" type="ORF">SAMN05192586_10322</name>
</gene>
<protein>
    <submittedName>
        <fullName evidence="2">Uncharacterized protein</fullName>
    </submittedName>
</protein>